<evidence type="ECO:0000256" key="1">
    <source>
        <dbReference type="ARBA" id="ARBA00022801"/>
    </source>
</evidence>
<dbReference type="Pfam" id="PF00857">
    <property type="entry name" value="Isochorismatase"/>
    <property type="match status" value="1"/>
</dbReference>
<dbReference type="EMBL" id="JACIFP010000001">
    <property type="protein sequence ID" value="MBB4134339.1"/>
    <property type="molecule type" value="Genomic_DNA"/>
</dbReference>
<comment type="caution">
    <text evidence="3">The sequence shown here is derived from an EMBL/GenBank/DDBJ whole genome shotgun (WGS) entry which is preliminary data.</text>
</comment>
<evidence type="ECO:0000313" key="3">
    <source>
        <dbReference type="EMBL" id="MBB4134339.1"/>
    </source>
</evidence>
<dbReference type="InterPro" id="IPR036380">
    <property type="entry name" value="Isochorismatase-like_sf"/>
</dbReference>
<sequence>MTDYLDPHWPTAVLVIIDVQRDFVDSVPGTADVVPTIARLASSFRAAGRPIVHVVRSYAAGESDVDVVRRSAIEAGEAAVEPGTPGARIPDELLPAVVDLDWDLLRSGRVQRLGDVDHALYKPRWSAFYRTRLDALLRGADVDTVVVAGCNLPNCPRATLFDASERDYRTVLVTDATSQTTAERIADLELIGVRSATVDEVTGAIGRSASVSAVGGHTDVCRDDDAGRHQ</sequence>
<dbReference type="PANTHER" id="PTHR43540:SF7">
    <property type="entry name" value="ISOCHORISMATASE FAMILY PROTEIN YECD"/>
    <property type="match status" value="1"/>
</dbReference>
<protein>
    <submittedName>
        <fullName evidence="3">Nicotinamidase-related amidase</fullName>
    </submittedName>
</protein>
<dbReference type="Proteomes" id="UP000551501">
    <property type="component" value="Unassembled WGS sequence"/>
</dbReference>
<organism evidence="3 4">
    <name type="scientific">Gordonia humi</name>
    <dbReference type="NCBI Taxonomy" id="686429"/>
    <lineage>
        <taxon>Bacteria</taxon>
        <taxon>Bacillati</taxon>
        <taxon>Actinomycetota</taxon>
        <taxon>Actinomycetes</taxon>
        <taxon>Mycobacteriales</taxon>
        <taxon>Gordoniaceae</taxon>
        <taxon>Gordonia</taxon>
    </lineage>
</organism>
<keyword evidence="4" id="KW-1185">Reference proteome</keyword>
<evidence type="ECO:0000313" key="4">
    <source>
        <dbReference type="Proteomes" id="UP000551501"/>
    </source>
</evidence>
<accession>A0A840EZ94</accession>
<dbReference type="RefSeq" id="WP_183369525.1">
    <property type="nucleotide sequence ID" value="NZ_BAABHL010000128.1"/>
</dbReference>
<proteinExistence type="predicted"/>
<dbReference type="GO" id="GO:0016787">
    <property type="term" value="F:hydrolase activity"/>
    <property type="evidence" value="ECO:0007669"/>
    <property type="project" value="UniProtKB-KW"/>
</dbReference>
<evidence type="ECO:0000259" key="2">
    <source>
        <dbReference type="Pfam" id="PF00857"/>
    </source>
</evidence>
<dbReference type="AlphaFoldDB" id="A0A840EZ94"/>
<dbReference type="CDD" id="cd00431">
    <property type="entry name" value="cysteine_hydrolases"/>
    <property type="match status" value="1"/>
</dbReference>
<dbReference type="InterPro" id="IPR000868">
    <property type="entry name" value="Isochorismatase-like_dom"/>
</dbReference>
<feature type="domain" description="Isochorismatase-like" evidence="2">
    <location>
        <begin position="13"/>
        <end position="190"/>
    </location>
</feature>
<reference evidence="3 4" key="1">
    <citation type="submission" date="2020-08" db="EMBL/GenBank/DDBJ databases">
        <title>Sequencing the genomes of 1000 actinobacteria strains.</title>
        <authorList>
            <person name="Klenk H.-P."/>
        </authorList>
    </citation>
    <scope>NUCLEOTIDE SEQUENCE [LARGE SCALE GENOMIC DNA]</scope>
    <source>
        <strain evidence="3 4">DSM 45298</strain>
    </source>
</reference>
<dbReference type="PANTHER" id="PTHR43540">
    <property type="entry name" value="PEROXYUREIDOACRYLATE/UREIDOACRYLATE AMIDOHYDROLASE-RELATED"/>
    <property type="match status" value="1"/>
</dbReference>
<dbReference type="InterPro" id="IPR050272">
    <property type="entry name" value="Isochorismatase-like_hydrls"/>
</dbReference>
<name>A0A840EZ94_9ACTN</name>
<dbReference type="SUPFAM" id="SSF52499">
    <property type="entry name" value="Isochorismatase-like hydrolases"/>
    <property type="match status" value="1"/>
</dbReference>
<keyword evidence="1" id="KW-0378">Hydrolase</keyword>
<dbReference type="Gene3D" id="3.40.50.850">
    <property type="entry name" value="Isochorismatase-like"/>
    <property type="match status" value="1"/>
</dbReference>
<gene>
    <name evidence="3" type="ORF">BKA16_000891</name>
</gene>